<organism evidence="2 3">
    <name type="scientific">Pycnococcus provasolii</name>
    <dbReference type="NCBI Taxonomy" id="41880"/>
    <lineage>
        <taxon>Eukaryota</taxon>
        <taxon>Viridiplantae</taxon>
        <taxon>Chlorophyta</taxon>
        <taxon>Pseudoscourfieldiophyceae</taxon>
        <taxon>Pseudoscourfieldiales</taxon>
        <taxon>Pycnococcaceae</taxon>
        <taxon>Pycnococcus</taxon>
    </lineage>
</organism>
<name>A0A830HMV9_9CHLO</name>
<dbReference type="Proteomes" id="UP000660262">
    <property type="component" value="Unassembled WGS sequence"/>
</dbReference>
<gene>
    <name evidence="2" type="ORF">PPROV_000697300</name>
</gene>
<feature type="transmembrane region" description="Helical" evidence="1">
    <location>
        <begin position="44"/>
        <end position="71"/>
    </location>
</feature>
<keyword evidence="1" id="KW-1133">Transmembrane helix</keyword>
<evidence type="ECO:0000313" key="3">
    <source>
        <dbReference type="Proteomes" id="UP000660262"/>
    </source>
</evidence>
<dbReference type="AlphaFoldDB" id="A0A830HMV9"/>
<protein>
    <submittedName>
        <fullName evidence="2">Uncharacterized protein</fullName>
    </submittedName>
</protein>
<dbReference type="EMBL" id="BNJQ01000020">
    <property type="protein sequence ID" value="GHP08232.1"/>
    <property type="molecule type" value="Genomic_DNA"/>
</dbReference>
<feature type="transmembrane region" description="Helical" evidence="1">
    <location>
        <begin position="77"/>
        <end position="94"/>
    </location>
</feature>
<keyword evidence="3" id="KW-1185">Reference proteome</keyword>
<evidence type="ECO:0000256" key="1">
    <source>
        <dbReference type="SAM" id="Phobius"/>
    </source>
</evidence>
<proteinExistence type="predicted"/>
<comment type="caution">
    <text evidence="2">The sequence shown here is derived from an EMBL/GenBank/DDBJ whole genome shotgun (WGS) entry which is preliminary data.</text>
</comment>
<keyword evidence="1" id="KW-0472">Membrane</keyword>
<feature type="transmembrane region" description="Helical" evidence="1">
    <location>
        <begin position="298"/>
        <end position="316"/>
    </location>
</feature>
<keyword evidence="1" id="KW-0812">Transmembrane</keyword>
<reference evidence="2" key="1">
    <citation type="submission" date="2020-10" db="EMBL/GenBank/DDBJ databases">
        <title>Unveiling of a novel bifunctional photoreceptor, Dualchrome1, isolated from a cosmopolitan green alga.</title>
        <authorList>
            <person name="Suzuki S."/>
            <person name="Kawachi M."/>
        </authorList>
    </citation>
    <scope>NUCLEOTIDE SEQUENCE</scope>
    <source>
        <strain evidence="2">NIES 2893</strain>
    </source>
</reference>
<sequence>MYRNALPKYANINIIIFTSLLLSRRLGNRLIFELRKRKPRDDKVYHHVLDALSYVAHAWVAAFAAAVWVPLDGRQRAITFLPAVGYAASYVYGLRTRVRVGTERTSQSSSSAPRAIWAPARAPLLLARTVLDAATATWLTCIIPIISQDNRLSVYFDPSHCLYLPLVCLVNSTCGLWLIETLDPNSEWKASSSFWGRWMLWDRATVAQKQSIRHPPKAWSRKHIPYTRPAVVSYSGNKLMLVSKSSYGEPIPSILVDLIHGAVADVPLHGVDNVVIVTLVVLLLLDLLLMLCSRTSCWLTHAISMLCTEIVLYALITFKVERLVKVYNKPTMQHLIAATS</sequence>
<evidence type="ECO:0000313" key="2">
    <source>
        <dbReference type="EMBL" id="GHP08232.1"/>
    </source>
</evidence>
<accession>A0A830HMV9</accession>
<feature type="transmembrane region" description="Helical" evidence="1">
    <location>
        <begin position="274"/>
        <end position="291"/>
    </location>
</feature>